<keyword evidence="3" id="KW-0687">Ribonucleoprotein</keyword>
<dbReference type="InterPro" id="IPR027486">
    <property type="entry name" value="Ribosomal_uS10_dom"/>
</dbReference>
<dbReference type="EMBL" id="JACXVP010000010">
    <property type="protein sequence ID" value="KAG5580136.1"/>
    <property type="molecule type" value="Genomic_DNA"/>
</dbReference>
<dbReference type="SUPFAM" id="SSF54999">
    <property type="entry name" value="Ribosomal protein S10"/>
    <property type="match status" value="1"/>
</dbReference>
<evidence type="ECO:0000313" key="6">
    <source>
        <dbReference type="Proteomes" id="UP000824120"/>
    </source>
</evidence>
<keyword evidence="2" id="KW-0689">Ribosomal protein</keyword>
<accession>A0A9J5WYY4</accession>
<dbReference type="OrthoDB" id="10248551at2759"/>
<comment type="caution">
    <text evidence="5">The sequence shown here is derived from an EMBL/GenBank/DDBJ whole genome shotgun (WGS) entry which is preliminary data.</text>
</comment>
<evidence type="ECO:0000256" key="1">
    <source>
        <dbReference type="ARBA" id="ARBA00007102"/>
    </source>
</evidence>
<dbReference type="GO" id="GO:0003735">
    <property type="term" value="F:structural constituent of ribosome"/>
    <property type="evidence" value="ECO:0007669"/>
    <property type="project" value="InterPro"/>
</dbReference>
<evidence type="ECO:0000313" key="5">
    <source>
        <dbReference type="EMBL" id="KAG5580136.1"/>
    </source>
</evidence>
<sequence length="128" mass="14244">MVYATIKPTKPGLEGPERRLIITTLSTKNVKNLEKMCTDLICGAKDRSFRVKGHVEMPTKVLNIIPMKSSYGEGTNIWDKSELRVHECELTQMLSRKSPQSPLNLVSSENKKVTTVKKLVDGSGGSRI</sequence>
<dbReference type="GO" id="GO:0005840">
    <property type="term" value="C:ribosome"/>
    <property type="evidence" value="ECO:0007669"/>
    <property type="project" value="UniProtKB-KW"/>
</dbReference>
<dbReference type="Proteomes" id="UP000824120">
    <property type="component" value="Chromosome 10"/>
</dbReference>
<evidence type="ECO:0000256" key="3">
    <source>
        <dbReference type="ARBA" id="ARBA00023274"/>
    </source>
</evidence>
<dbReference type="InterPro" id="IPR036838">
    <property type="entry name" value="Ribosomal_uS10_dom_sf"/>
</dbReference>
<dbReference type="GO" id="GO:0006412">
    <property type="term" value="P:translation"/>
    <property type="evidence" value="ECO:0007669"/>
    <property type="project" value="InterPro"/>
</dbReference>
<gene>
    <name evidence="5" type="ORF">H5410_050763</name>
</gene>
<dbReference type="AlphaFoldDB" id="A0A9J5WYY4"/>
<reference evidence="5 6" key="1">
    <citation type="submission" date="2020-09" db="EMBL/GenBank/DDBJ databases">
        <title>De no assembly of potato wild relative species, Solanum commersonii.</title>
        <authorList>
            <person name="Cho K."/>
        </authorList>
    </citation>
    <scope>NUCLEOTIDE SEQUENCE [LARGE SCALE GENOMIC DNA]</scope>
    <source>
        <strain evidence="5">LZ3.2</strain>
        <tissue evidence="5">Leaf</tissue>
    </source>
</reference>
<dbReference type="Pfam" id="PF00338">
    <property type="entry name" value="Ribosomal_S10"/>
    <property type="match status" value="1"/>
</dbReference>
<protein>
    <recommendedName>
        <fullName evidence="4">Small ribosomal subunit protein uS10 domain-containing protein</fullName>
    </recommendedName>
</protein>
<proteinExistence type="inferred from homology"/>
<feature type="domain" description="Small ribosomal subunit protein uS10" evidence="4">
    <location>
        <begin position="24"/>
        <end position="88"/>
    </location>
</feature>
<dbReference type="Gene3D" id="3.30.70.600">
    <property type="entry name" value="Ribosomal protein S10 domain"/>
    <property type="match status" value="1"/>
</dbReference>
<organism evidence="5 6">
    <name type="scientific">Solanum commersonii</name>
    <name type="common">Commerson's wild potato</name>
    <name type="synonym">Commerson's nightshade</name>
    <dbReference type="NCBI Taxonomy" id="4109"/>
    <lineage>
        <taxon>Eukaryota</taxon>
        <taxon>Viridiplantae</taxon>
        <taxon>Streptophyta</taxon>
        <taxon>Embryophyta</taxon>
        <taxon>Tracheophyta</taxon>
        <taxon>Spermatophyta</taxon>
        <taxon>Magnoliopsida</taxon>
        <taxon>eudicotyledons</taxon>
        <taxon>Gunneridae</taxon>
        <taxon>Pentapetalae</taxon>
        <taxon>asterids</taxon>
        <taxon>lamiids</taxon>
        <taxon>Solanales</taxon>
        <taxon>Solanaceae</taxon>
        <taxon>Solanoideae</taxon>
        <taxon>Solaneae</taxon>
        <taxon>Solanum</taxon>
    </lineage>
</organism>
<evidence type="ECO:0000259" key="4">
    <source>
        <dbReference type="Pfam" id="PF00338"/>
    </source>
</evidence>
<name>A0A9J5WYY4_SOLCO</name>
<keyword evidence="6" id="KW-1185">Reference proteome</keyword>
<dbReference type="PANTHER" id="PTHR11700">
    <property type="entry name" value="30S RIBOSOMAL PROTEIN S10 FAMILY MEMBER"/>
    <property type="match status" value="1"/>
</dbReference>
<dbReference type="GO" id="GO:1990904">
    <property type="term" value="C:ribonucleoprotein complex"/>
    <property type="evidence" value="ECO:0007669"/>
    <property type="project" value="UniProtKB-KW"/>
</dbReference>
<comment type="similarity">
    <text evidence="1">Belongs to the universal ribosomal protein uS10 family.</text>
</comment>
<dbReference type="InterPro" id="IPR001848">
    <property type="entry name" value="Ribosomal_uS10"/>
</dbReference>
<evidence type="ECO:0000256" key="2">
    <source>
        <dbReference type="ARBA" id="ARBA00022980"/>
    </source>
</evidence>